<dbReference type="EMBL" id="ML975151">
    <property type="protein sequence ID" value="KAF1815292.1"/>
    <property type="molecule type" value="Genomic_DNA"/>
</dbReference>
<evidence type="ECO:0000313" key="2">
    <source>
        <dbReference type="Proteomes" id="UP000504638"/>
    </source>
</evidence>
<keyword evidence="2" id="KW-1185">Reference proteome</keyword>
<protein>
    <submittedName>
        <fullName evidence="1 3">Uncharacterized protein</fullName>
    </submittedName>
</protein>
<accession>A0A6G1GBD9</accession>
<evidence type="ECO:0000313" key="3">
    <source>
        <dbReference type="RefSeq" id="XP_033536923.1"/>
    </source>
</evidence>
<dbReference type="RefSeq" id="XP_033536923.1">
    <property type="nucleotide sequence ID" value="XM_033674162.1"/>
</dbReference>
<dbReference type="Proteomes" id="UP000504638">
    <property type="component" value="Unplaced"/>
</dbReference>
<reference evidence="1 3" key="1">
    <citation type="submission" date="2020-01" db="EMBL/GenBank/DDBJ databases">
        <authorList>
            <consortium name="DOE Joint Genome Institute"/>
            <person name="Haridas S."/>
            <person name="Albert R."/>
            <person name="Binder M."/>
            <person name="Bloem J."/>
            <person name="Labutti K."/>
            <person name="Salamov A."/>
            <person name="Andreopoulos B."/>
            <person name="Baker S.E."/>
            <person name="Barry K."/>
            <person name="Bills G."/>
            <person name="Bluhm B.H."/>
            <person name="Cannon C."/>
            <person name="Castanera R."/>
            <person name="Culley D.E."/>
            <person name="Daum C."/>
            <person name="Ezra D."/>
            <person name="Gonzalez J.B."/>
            <person name="Henrissat B."/>
            <person name="Kuo A."/>
            <person name="Liang C."/>
            <person name="Lipzen A."/>
            <person name="Lutzoni F."/>
            <person name="Magnuson J."/>
            <person name="Mondo S."/>
            <person name="Nolan M."/>
            <person name="Ohm R."/>
            <person name="Pangilinan J."/>
            <person name="Park H.-J."/>
            <person name="Ramirez L."/>
            <person name="Alfaro M."/>
            <person name="Sun H."/>
            <person name="Tritt A."/>
            <person name="Yoshinaga Y."/>
            <person name="Zwiers L.-H."/>
            <person name="Turgeon B.G."/>
            <person name="Goodwin S.B."/>
            <person name="Spatafora J.W."/>
            <person name="Crous P.W."/>
            <person name="Grigoriev I.V."/>
        </authorList>
    </citation>
    <scope>NUCLEOTIDE SEQUENCE</scope>
    <source>
        <strain evidence="1 3">CBS 781.70</strain>
    </source>
</reference>
<name>A0A6G1GBD9_9PEZI</name>
<reference evidence="3" key="2">
    <citation type="submission" date="2020-04" db="EMBL/GenBank/DDBJ databases">
        <authorList>
            <consortium name="NCBI Genome Project"/>
        </authorList>
    </citation>
    <scope>NUCLEOTIDE SEQUENCE</scope>
    <source>
        <strain evidence="3">CBS 781.70</strain>
    </source>
</reference>
<dbReference type="GeneID" id="54414732"/>
<organism evidence="1">
    <name type="scientific">Eremomyces bilateralis CBS 781.70</name>
    <dbReference type="NCBI Taxonomy" id="1392243"/>
    <lineage>
        <taxon>Eukaryota</taxon>
        <taxon>Fungi</taxon>
        <taxon>Dikarya</taxon>
        <taxon>Ascomycota</taxon>
        <taxon>Pezizomycotina</taxon>
        <taxon>Dothideomycetes</taxon>
        <taxon>Dothideomycetes incertae sedis</taxon>
        <taxon>Eremomycetales</taxon>
        <taxon>Eremomycetaceae</taxon>
        <taxon>Eremomyces</taxon>
    </lineage>
</organism>
<dbReference type="AlphaFoldDB" id="A0A6G1GBD9"/>
<gene>
    <name evidence="1 3" type="ORF">P152DRAFT_180713</name>
</gene>
<sequence>MAVCALLSHTSIRDLTCSSPSVQSFPNRVHSLPSPIFYYLASLLVISVLNRQLSNGDRFSYLCGMMDAGTFWNPVIM</sequence>
<reference evidence="3" key="3">
    <citation type="submission" date="2025-04" db="UniProtKB">
        <authorList>
            <consortium name="RefSeq"/>
        </authorList>
    </citation>
    <scope>IDENTIFICATION</scope>
    <source>
        <strain evidence="3">CBS 781.70</strain>
    </source>
</reference>
<evidence type="ECO:0000313" key="1">
    <source>
        <dbReference type="EMBL" id="KAF1815292.1"/>
    </source>
</evidence>
<proteinExistence type="predicted"/>